<name>A0ABR2Z900_9AGAR</name>
<dbReference type="Proteomes" id="UP001437256">
    <property type="component" value="Unassembled WGS sequence"/>
</dbReference>
<sequence>MVIQEHKTLVPWGEIHLQSNGYRFPELLKYPLAVLIALGASLIGMELELLNTAVHALLFFIDRTLVPLVATVKTLSRGWRAVVTSLGRMRWIVVGLLI</sequence>
<dbReference type="EMBL" id="JBBXMP010000372">
    <property type="protein sequence ID" value="KAL0058076.1"/>
    <property type="molecule type" value="Genomic_DNA"/>
</dbReference>
<evidence type="ECO:0000313" key="1">
    <source>
        <dbReference type="EMBL" id="KAL0058076.1"/>
    </source>
</evidence>
<feature type="non-terminal residue" evidence="1">
    <location>
        <position position="98"/>
    </location>
</feature>
<proteinExistence type="predicted"/>
<organism evidence="1 2">
    <name type="scientific">Marasmius tenuissimus</name>
    <dbReference type="NCBI Taxonomy" id="585030"/>
    <lineage>
        <taxon>Eukaryota</taxon>
        <taxon>Fungi</taxon>
        <taxon>Dikarya</taxon>
        <taxon>Basidiomycota</taxon>
        <taxon>Agaricomycotina</taxon>
        <taxon>Agaricomycetes</taxon>
        <taxon>Agaricomycetidae</taxon>
        <taxon>Agaricales</taxon>
        <taxon>Marasmiineae</taxon>
        <taxon>Marasmiaceae</taxon>
        <taxon>Marasmius</taxon>
    </lineage>
</organism>
<gene>
    <name evidence="1" type="ORF">AAF712_015261</name>
</gene>
<protein>
    <submittedName>
        <fullName evidence="1">Uncharacterized protein</fullName>
    </submittedName>
</protein>
<reference evidence="1 2" key="1">
    <citation type="submission" date="2024-05" db="EMBL/GenBank/DDBJ databases">
        <title>A draft genome resource for the thread blight pathogen Marasmius tenuissimus strain MS-2.</title>
        <authorList>
            <person name="Yulfo-Soto G.E."/>
            <person name="Baruah I.K."/>
            <person name="Amoako-Attah I."/>
            <person name="Bukari Y."/>
            <person name="Meinhardt L.W."/>
            <person name="Bailey B.A."/>
            <person name="Cohen S.P."/>
        </authorList>
    </citation>
    <scope>NUCLEOTIDE SEQUENCE [LARGE SCALE GENOMIC DNA]</scope>
    <source>
        <strain evidence="1 2">MS-2</strain>
    </source>
</reference>
<comment type="caution">
    <text evidence="1">The sequence shown here is derived from an EMBL/GenBank/DDBJ whole genome shotgun (WGS) entry which is preliminary data.</text>
</comment>
<accession>A0ABR2Z900</accession>
<keyword evidence="2" id="KW-1185">Reference proteome</keyword>
<evidence type="ECO:0000313" key="2">
    <source>
        <dbReference type="Proteomes" id="UP001437256"/>
    </source>
</evidence>